<evidence type="ECO:0000256" key="7">
    <source>
        <dbReference type="ARBA" id="ARBA00022833"/>
    </source>
</evidence>
<evidence type="ECO:0000259" key="12">
    <source>
        <dbReference type="Pfam" id="PF02163"/>
    </source>
</evidence>
<dbReference type="EMBL" id="JABACJ020000008">
    <property type="protein sequence ID" value="MBU3876203.1"/>
    <property type="molecule type" value="Genomic_DNA"/>
</dbReference>
<feature type="domain" description="Peptidase M50" evidence="12">
    <location>
        <begin position="6"/>
        <end position="331"/>
    </location>
</feature>
<evidence type="ECO:0000256" key="5">
    <source>
        <dbReference type="ARBA" id="ARBA00022692"/>
    </source>
</evidence>
<keyword evidence="5 11" id="KW-0812">Transmembrane</keyword>
<comment type="cofactor">
    <cofactor evidence="1 11">
        <name>Zn(2+)</name>
        <dbReference type="ChEBI" id="CHEBI:29105"/>
    </cofactor>
</comment>
<accession>A0ABS6D3Y3</accession>
<evidence type="ECO:0000256" key="10">
    <source>
        <dbReference type="ARBA" id="ARBA00023136"/>
    </source>
</evidence>
<proteinExistence type="inferred from homology"/>
<keyword evidence="11" id="KW-0479">Metal-binding</keyword>
<keyword evidence="8 11" id="KW-1133">Transmembrane helix</keyword>
<dbReference type="GO" id="GO:0008237">
    <property type="term" value="F:metallopeptidase activity"/>
    <property type="evidence" value="ECO:0007669"/>
    <property type="project" value="UniProtKB-KW"/>
</dbReference>
<keyword evidence="4" id="KW-0645">Protease</keyword>
<evidence type="ECO:0000256" key="11">
    <source>
        <dbReference type="RuleBase" id="RU362031"/>
    </source>
</evidence>
<evidence type="ECO:0000256" key="9">
    <source>
        <dbReference type="ARBA" id="ARBA00023049"/>
    </source>
</evidence>
<dbReference type="PANTHER" id="PTHR42837:SF2">
    <property type="entry name" value="MEMBRANE METALLOPROTEASE ARASP2, CHLOROPLASTIC-RELATED"/>
    <property type="match status" value="1"/>
</dbReference>
<comment type="similarity">
    <text evidence="3 11">Belongs to the peptidase M50B family.</text>
</comment>
<dbReference type="RefSeq" id="WP_216241249.1">
    <property type="nucleotide sequence ID" value="NZ_JABACJ020000008.1"/>
</dbReference>
<dbReference type="PANTHER" id="PTHR42837">
    <property type="entry name" value="REGULATOR OF SIGMA-E PROTEASE RSEP"/>
    <property type="match status" value="1"/>
</dbReference>
<evidence type="ECO:0000313" key="14">
    <source>
        <dbReference type="Proteomes" id="UP000723714"/>
    </source>
</evidence>
<reference evidence="13 14" key="1">
    <citation type="submission" date="2021-06" db="EMBL/GenBank/DDBJ databases">
        <title>Faecalicatena sp. nov. isolated from porcine feces.</title>
        <authorList>
            <person name="Oh B.S."/>
            <person name="Lee J.H."/>
        </authorList>
    </citation>
    <scope>NUCLEOTIDE SEQUENCE [LARGE SCALE GENOMIC DNA]</scope>
    <source>
        <strain evidence="13 14">AGMB00832</strain>
    </source>
</reference>
<dbReference type="EC" id="3.4.24.-" evidence="11"/>
<name>A0ABS6D3Y3_9FIRM</name>
<feature type="transmembrane region" description="Helical" evidence="11">
    <location>
        <begin position="318"/>
        <end position="337"/>
    </location>
</feature>
<evidence type="ECO:0000256" key="6">
    <source>
        <dbReference type="ARBA" id="ARBA00022801"/>
    </source>
</evidence>
<evidence type="ECO:0000313" key="13">
    <source>
        <dbReference type="EMBL" id="MBU3876203.1"/>
    </source>
</evidence>
<keyword evidence="9 11" id="KW-0482">Metalloprotease</keyword>
<dbReference type="InterPro" id="IPR004387">
    <property type="entry name" value="Pept_M50_Zn"/>
</dbReference>
<comment type="subcellular location">
    <subcellularLocation>
        <location evidence="2">Membrane</location>
        <topology evidence="2">Multi-pass membrane protein</topology>
    </subcellularLocation>
</comment>
<sequence>MGIVLAILLFSGIIIFHELGHFTLAKLNGIRVDEFSLGLGPTIIGKEIGGTKFSLKLLPFGGACMMGEDDVDDMSEGSFNSKSVWARMSVIVAGPVFNFIMALVFSIIMVAWIGYDKPILAGVTPGYSAMEQGMQKGDVITELNGKSIHLWKEVSLFNLMNTDAETVTVTYERDGKEYTASIEPRQLKGDTYKMMGIQGTGEYTKAGILESVQYGAYTLRYWVDYTFDCLKLLVTGQVGIKQMSGPVGIVNVVDGIYKEAAPAGWQAVVLNLLNIAILLSANLGVMNLLPLPALDGGRLVFLIVEAVRRKRVPPEKEGMVHFAGFALLMILMVVVMYNDIRNLF</sequence>
<evidence type="ECO:0000256" key="2">
    <source>
        <dbReference type="ARBA" id="ARBA00004141"/>
    </source>
</evidence>
<evidence type="ECO:0000256" key="4">
    <source>
        <dbReference type="ARBA" id="ARBA00022670"/>
    </source>
</evidence>
<keyword evidence="6 11" id="KW-0378">Hydrolase</keyword>
<gene>
    <name evidence="13" type="primary">rseP</name>
    <name evidence="13" type="ORF">HGO97_010300</name>
</gene>
<evidence type="ECO:0000256" key="8">
    <source>
        <dbReference type="ARBA" id="ARBA00022989"/>
    </source>
</evidence>
<feature type="transmembrane region" description="Helical" evidence="11">
    <location>
        <begin position="268"/>
        <end position="289"/>
    </location>
</feature>
<organism evidence="13 14">
    <name type="scientific">Faecalicatena faecalis</name>
    <dbReference type="NCBI Taxonomy" id="2726362"/>
    <lineage>
        <taxon>Bacteria</taxon>
        <taxon>Bacillati</taxon>
        <taxon>Bacillota</taxon>
        <taxon>Clostridia</taxon>
        <taxon>Lachnospirales</taxon>
        <taxon>Lachnospiraceae</taxon>
        <taxon>Faecalicatena</taxon>
    </lineage>
</organism>
<keyword evidence="10 11" id="KW-0472">Membrane</keyword>
<dbReference type="NCBIfam" id="TIGR00054">
    <property type="entry name" value="RIP metalloprotease RseP"/>
    <property type="match status" value="1"/>
</dbReference>
<dbReference type="Pfam" id="PF02163">
    <property type="entry name" value="Peptidase_M50"/>
    <property type="match status" value="1"/>
</dbReference>
<dbReference type="CDD" id="cd06163">
    <property type="entry name" value="S2P-M50_PDZ_RseP-like"/>
    <property type="match status" value="1"/>
</dbReference>
<protein>
    <recommendedName>
        <fullName evidence="11">Zinc metalloprotease</fullName>
        <ecNumber evidence="11">3.4.24.-</ecNumber>
    </recommendedName>
</protein>
<dbReference type="InterPro" id="IPR008915">
    <property type="entry name" value="Peptidase_M50"/>
</dbReference>
<comment type="caution">
    <text evidence="13">The sequence shown here is derived from an EMBL/GenBank/DDBJ whole genome shotgun (WGS) entry which is preliminary data.</text>
</comment>
<evidence type="ECO:0000256" key="1">
    <source>
        <dbReference type="ARBA" id="ARBA00001947"/>
    </source>
</evidence>
<evidence type="ECO:0000256" key="3">
    <source>
        <dbReference type="ARBA" id="ARBA00007931"/>
    </source>
</evidence>
<keyword evidence="14" id="KW-1185">Reference proteome</keyword>
<dbReference type="Proteomes" id="UP000723714">
    <property type="component" value="Unassembled WGS sequence"/>
</dbReference>
<feature type="transmembrane region" description="Helical" evidence="11">
    <location>
        <begin position="84"/>
        <end position="113"/>
    </location>
</feature>
<keyword evidence="7 11" id="KW-0862">Zinc</keyword>